<name>A0A9P3PEG6_LYOSH</name>
<dbReference type="Proteomes" id="UP001063166">
    <property type="component" value="Unassembled WGS sequence"/>
</dbReference>
<comment type="caution">
    <text evidence="1">The sequence shown here is derived from an EMBL/GenBank/DDBJ whole genome shotgun (WGS) entry which is preliminary data.</text>
</comment>
<evidence type="ECO:0000313" key="2">
    <source>
        <dbReference type="Proteomes" id="UP001063166"/>
    </source>
</evidence>
<accession>A0A9P3PEG6</accession>
<protein>
    <submittedName>
        <fullName evidence="1">Uncharacterized protein</fullName>
    </submittedName>
</protein>
<organism evidence="1 2">
    <name type="scientific">Lyophyllum shimeji</name>
    <name type="common">Hon-shimeji</name>
    <name type="synonym">Tricholoma shimeji</name>
    <dbReference type="NCBI Taxonomy" id="47721"/>
    <lineage>
        <taxon>Eukaryota</taxon>
        <taxon>Fungi</taxon>
        <taxon>Dikarya</taxon>
        <taxon>Basidiomycota</taxon>
        <taxon>Agaricomycotina</taxon>
        <taxon>Agaricomycetes</taxon>
        <taxon>Agaricomycetidae</taxon>
        <taxon>Agaricales</taxon>
        <taxon>Tricholomatineae</taxon>
        <taxon>Lyophyllaceae</taxon>
        <taxon>Lyophyllum</taxon>
    </lineage>
</organism>
<keyword evidence="2" id="KW-1185">Reference proteome</keyword>
<dbReference type="EMBL" id="BRPK01000001">
    <property type="protein sequence ID" value="GLB34408.1"/>
    <property type="molecule type" value="Genomic_DNA"/>
</dbReference>
<dbReference type="AlphaFoldDB" id="A0A9P3PEG6"/>
<reference evidence="1" key="1">
    <citation type="submission" date="2022-07" db="EMBL/GenBank/DDBJ databases">
        <title>The genome of Lyophyllum shimeji provides insight into the initial evolution of ectomycorrhizal fungal genome.</title>
        <authorList>
            <person name="Kobayashi Y."/>
            <person name="Shibata T."/>
            <person name="Hirakawa H."/>
            <person name="Shigenobu S."/>
            <person name="Nishiyama T."/>
            <person name="Yamada A."/>
            <person name="Hasebe M."/>
            <person name="Kawaguchi M."/>
        </authorList>
    </citation>
    <scope>NUCLEOTIDE SEQUENCE</scope>
    <source>
        <strain evidence="1">AT787</strain>
    </source>
</reference>
<evidence type="ECO:0000313" key="1">
    <source>
        <dbReference type="EMBL" id="GLB34408.1"/>
    </source>
</evidence>
<gene>
    <name evidence="1" type="ORF">LshimejAT787_0112920</name>
</gene>
<sequence>MRSGRRCNRTPHVRRGGTDWLARLSSELLNGNENLFITLGGNGNPDKDDVGDVRDVSYFSCLLPCATSKAGATPHSGRGVAWQKMPRNLIGLGILLFLDLGPFHDNHKRLLAWQQSASAC</sequence>
<proteinExistence type="predicted"/>